<evidence type="ECO:0000313" key="3">
    <source>
        <dbReference type="EMBL" id="MCD5313938.1"/>
    </source>
</evidence>
<dbReference type="PANTHER" id="PTHR43685">
    <property type="entry name" value="GLYCOSYLTRANSFERASE"/>
    <property type="match status" value="1"/>
</dbReference>
<dbReference type="RefSeq" id="WP_231445997.1">
    <property type="nucleotide sequence ID" value="NZ_JAJOMB010000014.1"/>
</dbReference>
<gene>
    <name evidence="3" type="ORF">LR394_23810</name>
</gene>
<proteinExistence type="predicted"/>
<keyword evidence="4" id="KW-1185">Reference proteome</keyword>
<dbReference type="InterPro" id="IPR029044">
    <property type="entry name" value="Nucleotide-diphossugar_trans"/>
</dbReference>
<dbReference type="InterPro" id="IPR050834">
    <property type="entry name" value="Glycosyltransf_2"/>
</dbReference>
<comment type="caution">
    <text evidence="3">The sequence shown here is derived from an EMBL/GenBank/DDBJ whole genome shotgun (WGS) entry which is preliminary data.</text>
</comment>
<evidence type="ECO:0000313" key="4">
    <source>
        <dbReference type="Proteomes" id="UP001138997"/>
    </source>
</evidence>
<dbReference type="Proteomes" id="UP001138997">
    <property type="component" value="Unassembled WGS sequence"/>
</dbReference>
<organism evidence="3 4">
    <name type="scientific">Kineosporia babensis</name>
    <dbReference type="NCBI Taxonomy" id="499548"/>
    <lineage>
        <taxon>Bacteria</taxon>
        <taxon>Bacillati</taxon>
        <taxon>Actinomycetota</taxon>
        <taxon>Actinomycetes</taxon>
        <taxon>Kineosporiales</taxon>
        <taxon>Kineosporiaceae</taxon>
        <taxon>Kineosporia</taxon>
    </lineage>
</organism>
<dbReference type="Gene3D" id="3.90.550.10">
    <property type="entry name" value="Spore Coat Polysaccharide Biosynthesis Protein SpsA, Chain A"/>
    <property type="match status" value="1"/>
</dbReference>
<reference evidence="3" key="1">
    <citation type="submission" date="2021-11" db="EMBL/GenBank/DDBJ databases">
        <title>Streptomyces corallinus and Kineosporia corallina sp. nov., two new coral-derived marine actinobacteria.</title>
        <authorList>
            <person name="Buangrab K."/>
            <person name="Sutthacheep M."/>
            <person name="Yeemin T."/>
            <person name="Harunari E."/>
            <person name="Igarashi Y."/>
            <person name="Sripreechasak P."/>
            <person name="Kanchanasin P."/>
            <person name="Tanasupawat S."/>
            <person name="Phongsopitanun W."/>
        </authorList>
    </citation>
    <scope>NUCLEOTIDE SEQUENCE</scope>
    <source>
        <strain evidence="3">JCM 31032</strain>
    </source>
</reference>
<dbReference type="PANTHER" id="PTHR43685:SF12">
    <property type="entry name" value="GLYCOSYL TRANSFERASE FAMILY 2"/>
    <property type="match status" value="1"/>
</dbReference>
<evidence type="ECO:0000259" key="2">
    <source>
        <dbReference type="Pfam" id="PF00535"/>
    </source>
</evidence>
<accession>A0A9X1NIX5</accession>
<evidence type="ECO:0000256" key="1">
    <source>
        <dbReference type="SAM" id="MobiDB-lite"/>
    </source>
</evidence>
<keyword evidence="3" id="KW-0328">Glycosyltransferase</keyword>
<feature type="region of interest" description="Disordered" evidence="1">
    <location>
        <begin position="131"/>
        <end position="151"/>
    </location>
</feature>
<feature type="domain" description="Glycosyltransferase 2-like" evidence="2">
    <location>
        <begin position="10"/>
        <end position="172"/>
    </location>
</feature>
<name>A0A9X1NIX5_9ACTN</name>
<dbReference type="EMBL" id="JAJOMB010000014">
    <property type="protein sequence ID" value="MCD5313938.1"/>
    <property type="molecule type" value="Genomic_DNA"/>
</dbReference>
<protein>
    <submittedName>
        <fullName evidence="3">Glycosyltransferase</fullName>
        <ecNumber evidence="3">2.4.-.-</ecNumber>
    </submittedName>
</protein>
<sequence length="290" mass="31771">MSTSMVPSITVIIACRNAANTLWLQLEALAAQTYEGRWEVIVSDNGSTDSSRAVAERFRSRLPELRIIDSSRTPGAGPARNAAAAYAQYDYLAFCDADDEVTPTWLSAISTALTENDFIAGRFETLKLNSPRTRRSRALQQQSGLQESPFGPGLPHAGAGNMALRRDVFQSVGGFDPSVGTLEDTDLCWRIQKAGKKLTFVPQAIVHVRLRTSLTGIWLQGLGYGRAYTLLEQRYGANTPTSEAVPASRSIGSRFLKLLRATQHPEALLWKIGWHVGHRTAKVLTPSART</sequence>
<dbReference type="EC" id="2.4.-.-" evidence="3"/>
<dbReference type="SUPFAM" id="SSF53448">
    <property type="entry name" value="Nucleotide-diphospho-sugar transferases"/>
    <property type="match status" value="1"/>
</dbReference>
<dbReference type="GO" id="GO:0016757">
    <property type="term" value="F:glycosyltransferase activity"/>
    <property type="evidence" value="ECO:0007669"/>
    <property type="project" value="UniProtKB-KW"/>
</dbReference>
<keyword evidence="3" id="KW-0808">Transferase</keyword>
<dbReference type="Pfam" id="PF00535">
    <property type="entry name" value="Glycos_transf_2"/>
    <property type="match status" value="1"/>
</dbReference>
<dbReference type="AlphaFoldDB" id="A0A9X1NIX5"/>
<dbReference type="InterPro" id="IPR001173">
    <property type="entry name" value="Glyco_trans_2-like"/>
</dbReference>